<accession>A0A1W1D091</accession>
<evidence type="ECO:0000256" key="1">
    <source>
        <dbReference type="SAM" id="Phobius"/>
    </source>
</evidence>
<feature type="transmembrane region" description="Helical" evidence="1">
    <location>
        <begin position="6"/>
        <end position="22"/>
    </location>
</feature>
<keyword evidence="1" id="KW-1133">Transmembrane helix</keyword>
<keyword evidence="1" id="KW-0472">Membrane</keyword>
<name>A0A1W1D091_9ZZZZ</name>
<keyword evidence="1" id="KW-0812">Transmembrane</keyword>
<protein>
    <submittedName>
        <fullName evidence="2">Uncharacterized protein</fullName>
    </submittedName>
</protein>
<evidence type="ECO:0000313" key="2">
    <source>
        <dbReference type="EMBL" id="SFV71413.1"/>
    </source>
</evidence>
<dbReference type="AlphaFoldDB" id="A0A1W1D091"/>
<gene>
    <name evidence="2" type="ORF">MNB_SV-13-1306</name>
</gene>
<proteinExistence type="predicted"/>
<reference evidence="2" key="1">
    <citation type="submission" date="2016-10" db="EMBL/GenBank/DDBJ databases">
        <authorList>
            <person name="de Groot N.N."/>
        </authorList>
    </citation>
    <scope>NUCLEOTIDE SEQUENCE</scope>
</reference>
<organism evidence="2">
    <name type="scientific">hydrothermal vent metagenome</name>
    <dbReference type="NCBI Taxonomy" id="652676"/>
    <lineage>
        <taxon>unclassified sequences</taxon>
        <taxon>metagenomes</taxon>
        <taxon>ecological metagenomes</taxon>
    </lineage>
</organism>
<dbReference type="EMBL" id="FPHM01000243">
    <property type="protein sequence ID" value="SFV71413.1"/>
    <property type="molecule type" value="Genomic_DNA"/>
</dbReference>
<sequence>MRNSIWIFLYIALLVLIVFFEFNQTKKSNNSLALNSYKIEENKALDKIFLEYIEPLDKNSVSNKQWGIVIKKKILKKEKNITKTKEVKKVLVTLKGTTLCIEKECFKLLGIFSNHNLNYASFYNKKSKKKIKTFRVGDILGSTVKIETIVKKKVIFKDINSSRVWHMKLFDVNSSKYRPKEFE</sequence>